<dbReference type="SUPFAM" id="SSF52540">
    <property type="entry name" value="P-loop containing nucleoside triphosphate hydrolases"/>
    <property type="match status" value="2"/>
</dbReference>
<accession>A0A226QEA5</accession>
<keyword evidence="3" id="KW-0378">Hydrolase</keyword>
<dbReference type="InterPro" id="IPR014001">
    <property type="entry name" value="Helicase_ATP-bd"/>
</dbReference>
<sequence>MMEFTINSVSARLHQKLREYIEAQYPISHPSLLLERRELLDSPGVISKEPYIEATPVYELGPAYEQMNLPAHCKEAMTYFSELSPSVGIYKRPYVHQQEALESFLVDGHDLVVATGTGSGKTESFLHPILNSLIDEGFNRREQFQIHAVRALILYPMNALVSDQITRLRQLFGDERVSKYFRDHFGRHPLFGMYTSRTPYPGERTKEKDDYQLKEIIDYYLDIEKNRPQLALEMKKRGKWIAKNLTNFRSGKKGDWKSRYLTSPDDRELFTRHEMQTTPPDILVTNYSMLEYMLMRPIERPIWEKTRQWLAEDEANTLILVLDEAHMYRGTSGAEVALLIRRLQARLGITRDRLRCILTSASLGAEDDNSAAIEFAEQLTGKLKKRSFKLIKGVKEKRKSGRIGTTEEAYAFALLDSEQFTNRIHQYDTLRSNLQAVAKRLGWGDVPHNLDELPSYLYKSLDGFGPLELIIEQISGNAKKFSDIAKLVFPSVDMKMAQKATSHLLMLANAAKNNERVLLPVRIHLFFKGVSGIYVCTNPKCEEKRVKGNDSILGKMYDSPKLQCTCSKEARVYELLTHRKCGTAFIRGYISKKDGNYLWAEKGKGIVGEELTEIHLLVEPPHEKIQKGERSVRPVWLDIRTGYLMKSPPEDPEGYLKLYLPHDEANKNKKKKQTITFQKCPCCMRKVQGTITDLKTKGEQPFANLVREQFLLQPPVKLNKQLPNEGRKVLLFSDGRQKAARLARDIPHEVELDSFRQSILLAAQKLIDQDIEPKLSGALYCSLLQVIDEHKLYFFEGQDRKSLAYHVQILHEDFDGDYEELIENGDIELLPRFKTELLRQLCHPLYSVYTTATGYVEPVKREMARVERKLKEILSKEDIYVLTMLFIQEMLDRVAIDSTIHFYERLKIRGFGGDDWGVEKGYIPKNLENIIHLYVQSEEHKKEIVDALFKLCTESEGRYYLSPRKLKLIPGIYTTWYKCNDCKEMNIVAAKNKCVNCLSENIEILDVNSKRLDSEKGFWRSPIQKILTNHEKISNVTVEEHTAQLSQKDAKIAIATTEEYELRFQDIILDVLEGPVDILSCTTTMEVGVDIGSLTAVGLRNVPPQRENYQQRAGRAGRRGTALSTVVTYAQGGPHDYYYFQQPEKMISGSARKPIVYIDNKKITKRHLNAFLIQTYFHENVSTSAVASSILSSSLGDTKSFFEGAPPFNYEQFKKWLNDNIACRFRDYPVIFDLIPDEVVSTEGILGGDMVERKWYIVEEACNELVSELERNYEKVKHTIQPIDGDDIAEVNPNDKFLDFLFNHGLLPTYAFPQDLCSFYIEGKDERTGRIIVKQRPQLEINRALSEYAPGRQIVVDKKTYRIGGIYVPNPHDPLKPAKDLLLDSLPVITYCESCLFVSLDPIQTKKCSVCGGELKNSPLLRPTGFSPEKGMEVKEGDREQEFTYAVPPQLPIPVSGEKLSLKAYSGSERLQYANEMNKQLIVMNKGTDRQEGFEICTDCGAIWPAGESEHKLTHDVPYRLKTHLGQRDSRCRGSIMKVFLGNIFNSDLLLLRMSFDEKVDFHPNHQWVHDGLKTIGEALVLAASRVLDIDYNELLSGYRILPLETKSPQHLYQADVYLFDTLSGGAGYSHIAGEMLPDIIKMAREILYECENHCETSCYKCLRHYSNQFYHHQLNRFVALELLDYIVKGELKTLTLTEQQKVLAPIKRMLEIHNEKFEEFEEGGRYLIKVKSKGNRLIGAKNNIERMLVCAYSQPAIAYVSAYEVLHDLPNVYLNVVEGKQQLLV</sequence>
<evidence type="ECO:0000313" key="4">
    <source>
        <dbReference type="Proteomes" id="UP000198378"/>
    </source>
</evidence>
<dbReference type="PANTHER" id="PTHR47957:SF3">
    <property type="entry name" value="ATP-DEPENDENT HELICASE HRQ1"/>
    <property type="match status" value="1"/>
</dbReference>
<dbReference type="PANTHER" id="PTHR47957">
    <property type="entry name" value="ATP-DEPENDENT HELICASE HRQ1"/>
    <property type="match status" value="1"/>
</dbReference>
<evidence type="ECO:0000313" key="3">
    <source>
        <dbReference type="EMBL" id="OXB89699.1"/>
    </source>
</evidence>
<dbReference type="InterPro" id="IPR011545">
    <property type="entry name" value="DEAD/DEAH_box_helicase_dom"/>
</dbReference>
<dbReference type="Pfam" id="PF09369">
    <property type="entry name" value="MZB"/>
    <property type="match status" value="1"/>
</dbReference>
<dbReference type="EMBL" id="NEWK01000001">
    <property type="protein sequence ID" value="OXB89699.1"/>
    <property type="molecule type" value="Genomic_DNA"/>
</dbReference>
<keyword evidence="4" id="KW-1185">Reference proteome</keyword>
<dbReference type="Proteomes" id="UP000198378">
    <property type="component" value="Unassembled WGS sequence"/>
</dbReference>
<proteinExistence type="predicted"/>
<evidence type="ECO:0000256" key="1">
    <source>
        <dbReference type="ARBA" id="ARBA00022741"/>
    </source>
</evidence>
<dbReference type="InterPro" id="IPR001650">
    <property type="entry name" value="Helicase_C-like"/>
</dbReference>
<keyword evidence="3" id="KW-0347">Helicase</keyword>
<dbReference type="KEGG" id="gtm:GT3921_07705"/>
<dbReference type="Pfam" id="PF00271">
    <property type="entry name" value="Helicase_C"/>
    <property type="match status" value="1"/>
</dbReference>
<dbReference type="GO" id="GO:0036297">
    <property type="term" value="P:interstrand cross-link repair"/>
    <property type="evidence" value="ECO:0007669"/>
    <property type="project" value="TreeGrafter"/>
</dbReference>
<organism evidence="3 4">
    <name type="scientific">Geobacillus thermocatenulatus</name>
    <dbReference type="NCBI Taxonomy" id="33938"/>
    <lineage>
        <taxon>Bacteria</taxon>
        <taxon>Bacillati</taxon>
        <taxon>Bacillota</taxon>
        <taxon>Bacilli</taxon>
        <taxon>Bacillales</taxon>
        <taxon>Anoxybacillaceae</taxon>
        <taxon>Geobacillus</taxon>
        <taxon>Geobacillus thermoleovorans group</taxon>
    </lineage>
</organism>
<dbReference type="GO" id="GO:0005524">
    <property type="term" value="F:ATP binding"/>
    <property type="evidence" value="ECO:0007669"/>
    <property type="project" value="UniProtKB-KW"/>
</dbReference>
<comment type="caution">
    <text evidence="3">The sequence shown here is derived from an EMBL/GenBank/DDBJ whole genome shotgun (WGS) entry which is preliminary data.</text>
</comment>
<dbReference type="GO" id="GO:0006289">
    <property type="term" value="P:nucleotide-excision repair"/>
    <property type="evidence" value="ECO:0007669"/>
    <property type="project" value="TreeGrafter"/>
</dbReference>
<keyword evidence="2" id="KW-0067">ATP-binding</keyword>
<dbReference type="Gene3D" id="3.40.50.300">
    <property type="entry name" value="P-loop containing nucleotide triphosphate hydrolases"/>
    <property type="match status" value="2"/>
</dbReference>
<dbReference type="PROSITE" id="PS51194">
    <property type="entry name" value="HELICASE_CTER"/>
    <property type="match status" value="1"/>
</dbReference>
<dbReference type="InterPro" id="IPR027417">
    <property type="entry name" value="P-loop_NTPase"/>
</dbReference>
<dbReference type="GO" id="GO:0003676">
    <property type="term" value="F:nucleic acid binding"/>
    <property type="evidence" value="ECO:0007669"/>
    <property type="project" value="InterPro"/>
</dbReference>
<dbReference type="InterPro" id="IPR018973">
    <property type="entry name" value="MZB"/>
</dbReference>
<dbReference type="SMART" id="SM00487">
    <property type="entry name" value="DEXDc"/>
    <property type="match status" value="1"/>
</dbReference>
<evidence type="ECO:0000256" key="2">
    <source>
        <dbReference type="ARBA" id="ARBA00022840"/>
    </source>
</evidence>
<dbReference type="RefSeq" id="WP_047752835.1">
    <property type="nucleotide sequence ID" value="NZ_CP018058.1"/>
</dbReference>
<dbReference type="SMART" id="SM00490">
    <property type="entry name" value="HELICc"/>
    <property type="match status" value="1"/>
</dbReference>
<name>A0A226QEA5_9BACL</name>
<dbReference type="PROSITE" id="PS51192">
    <property type="entry name" value="HELICASE_ATP_BIND_1"/>
    <property type="match status" value="1"/>
</dbReference>
<gene>
    <name evidence="3" type="ORF">B9L19_06500</name>
</gene>
<protein>
    <submittedName>
        <fullName evidence="3">DEAD/DEAH box helicase</fullName>
    </submittedName>
</protein>
<keyword evidence="1" id="KW-0547">Nucleotide-binding</keyword>
<dbReference type="Pfam" id="PF00270">
    <property type="entry name" value="DEAD"/>
    <property type="match status" value="1"/>
</dbReference>
<reference evidence="3 4" key="1">
    <citation type="submission" date="2017-05" db="EMBL/GenBank/DDBJ databases">
        <title>The genome sequence of Geobacillus thermocatenulatus DSM 730.</title>
        <authorList>
            <person name="Ramaloko W.T."/>
            <person name="Koen N."/>
            <person name="Polliack S."/>
            <person name="Aliyu H."/>
            <person name="Lebre P."/>
            <person name="Mohr T."/>
            <person name="Oswald F."/>
            <person name="Zwick M."/>
            <person name="Neumann A."/>
            <person name="Syldatk C."/>
            <person name="Cowan D."/>
            <person name="De Maayer P."/>
        </authorList>
    </citation>
    <scope>NUCLEOTIDE SEQUENCE [LARGE SCALE GENOMIC DNA]</scope>
    <source>
        <strain evidence="3 4">BGSC 93A1</strain>
    </source>
</reference>
<dbReference type="GO" id="GO:0043138">
    <property type="term" value="F:3'-5' DNA helicase activity"/>
    <property type="evidence" value="ECO:0007669"/>
    <property type="project" value="TreeGrafter"/>
</dbReference>